<organism evidence="12 13">
    <name type="scientific">Chanos chanos</name>
    <name type="common">Milkfish</name>
    <name type="synonym">Mugil chanos</name>
    <dbReference type="NCBI Taxonomy" id="29144"/>
    <lineage>
        <taxon>Eukaryota</taxon>
        <taxon>Metazoa</taxon>
        <taxon>Chordata</taxon>
        <taxon>Craniata</taxon>
        <taxon>Vertebrata</taxon>
        <taxon>Euteleostomi</taxon>
        <taxon>Actinopterygii</taxon>
        <taxon>Neopterygii</taxon>
        <taxon>Teleostei</taxon>
        <taxon>Ostariophysi</taxon>
        <taxon>Gonorynchiformes</taxon>
        <taxon>Chanidae</taxon>
        <taxon>Chanos</taxon>
    </lineage>
</organism>
<dbReference type="PROSITE" id="PS50262">
    <property type="entry name" value="G_PROTEIN_RECEP_F1_2"/>
    <property type="match status" value="1"/>
</dbReference>
<gene>
    <name evidence="13" type="primary">LOC115815061</name>
</gene>
<evidence type="ECO:0000256" key="5">
    <source>
        <dbReference type="ARBA" id="ARBA00023040"/>
    </source>
</evidence>
<dbReference type="GeneID" id="115815061"/>
<dbReference type="PANTHER" id="PTHR24233:SF8">
    <property type="entry name" value="G-PROTEIN COUPLED RECEPTOR 87"/>
    <property type="match status" value="1"/>
</dbReference>
<feature type="transmembrane region" description="Helical" evidence="10">
    <location>
        <begin position="53"/>
        <end position="73"/>
    </location>
</feature>
<protein>
    <submittedName>
        <fullName evidence="13">G-protein coupled receptor 87-like</fullName>
    </submittedName>
</protein>
<keyword evidence="12" id="KW-1185">Reference proteome</keyword>
<evidence type="ECO:0000256" key="4">
    <source>
        <dbReference type="ARBA" id="ARBA00022989"/>
    </source>
</evidence>
<dbReference type="RefSeq" id="XP_030633891.1">
    <property type="nucleotide sequence ID" value="XM_030778031.1"/>
</dbReference>
<dbReference type="OrthoDB" id="6163051at2759"/>
<dbReference type="PROSITE" id="PS00237">
    <property type="entry name" value="G_PROTEIN_RECEP_F1_1"/>
    <property type="match status" value="1"/>
</dbReference>
<evidence type="ECO:0000256" key="8">
    <source>
        <dbReference type="ARBA" id="ARBA00023224"/>
    </source>
</evidence>
<keyword evidence="2" id="KW-1003">Cell membrane</keyword>
<name>A0A6J2VRT9_CHACN</name>
<dbReference type="AlphaFoldDB" id="A0A6J2VRT9"/>
<evidence type="ECO:0000313" key="13">
    <source>
        <dbReference type="RefSeq" id="XP_030633891.1"/>
    </source>
</evidence>
<evidence type="ECO:0000256" key="7">
    <source>
        <dbReference type="ARBA" id="ARBA00023170"/>
    </source>
</evidence>
<dbReference type="InterPro" id="IPR017452">
    <property type="entry name" value="GPCR_Rhodpsn_7TM"/>
</dbReference>
<comment type="subcellular location">
    <subcellularLocation>
        <location evidence="1">Cell membrane</location>
        <topology evidence="1">Multi-pass membrane protein</topology>
    </subcellularLocation>
</comment>
<keyword evidence="3 9" id="KW-0812">Transmembrane</keyword>
<feature type="transmembrane region" description="Helical" evidence="10">
    <location>
        <begin position="127"/>
        <end position="146"/>
    </location>
</feature>
<feature type="domain" description="G-protein coupled receptors family 1 profile" evidence="11">
    <location>
        <begin position="32"/>
        <end position="293"/>
    </location>
</feature>
<feature type="transmembrane region" description="Helical" evidence="10">
    <location>
        <begin position="183"/>
        <end position="206"/>
    </location>
</feature>
<dbReference type="GO" id="GO:0005886">
    <property type="term" value="C:plasma membrane"/>
    <property type="evidence" value="ECO:0007669"/>
    <property type="project" value="UniProtKB-SubCell"/>
</dbReference>
<keyword evidence="5 9" id="KW-0297">G-protein coupled receptor</keyword>
<accession>A0A6J2VRT9</accession>
<evidence type="ECO:0000256" key="6">
    <source>
        <dbReference type="ARBA" id="ARBA00023136"/>
    </source>
</evidence>
<dbReference type="Proteomes" id="UP000504632">
    <property type="component" value="Chromosome 6"/>
</dbReference>
<dbReference type="PRINTS" id="PR01157">
    <property type="entry name" value="P2YPURNOCPTR"/>
</dbReference>
<dbReference type="InterPro" id="IPR000276">
    <property type="entry name" value="GPCR_Rhodpsn"/>
</dbReference>
<evidence type="ECO:0000256" key="9">
    <source>
        <dbReference type="RuleBase" id="RU000688"/>
    </source>
</evidence>
<dbReference type="SUPFAM" id="SSF81321">
    <property type="entry name" value="Family A G protein-coupled receptor-like"/>
    <property type="match status" value="1"/>
</dbReference>
<comment type="similarity">
    <text evidence="9">Belongs to the G-protein coupled receptor 1 family.</text>
</comment>
<keyword evidence="7 9" id="KW-0675">Receptor</keyword>
<evidence type="ECO:0000256" key="10">
    <source>
        <dbReference type="SAM" id="Phobius"/>
    </source>
</evidence>
<evidence type="ECO:0000256" key="1">
    <source>
        <dbReference type="ARBA" id="ARBA00004651"/>
    </source>
</evidence>
<feature type="transmembrane region" description="Helical" evidence="10">
    <location>
        <begin position="233"/>
        <end position="250"/>
    </location>
</feature>
<reference evidence="13" key="1">
    <citation type="submission" date="2025-08" db="UniProtKB">
        <authorList>
            <consortium name="RefSeq"/>
        </authorList>
    </citation>
    <scope>IDENTIFICATION</scope>
</reference>
<evidence type="ECO:0000259" key="11">
    <source>
        <dbReference type="PROSITE" id="PS50262"/>
    </source>
</evidence>
<evidence type="ECO:0000256" key="3">
    <source>
        <dbReference type="ARBA" id="ARBA00022692"/>
    </source>
</evidence>
<evidence type="ECO:0000313" key="12">
    <source>
        <dbReference type="Proteomes" id="UP000504632"/>
    </source>
</evidence>
<dbReference type="GO" id="GO:0045028">
    <property type="term" value="F:G protein-coupled purinergic nucleotide receptor activity"/>
    <property type="evidence" value="ECO:0007669"/>
    <property type="project" value="TreeGrafter"/>
</dbReference>
<keyword evidence="6 10" id="KW-0472">Membrane</keyword>
<keyword evidence="8 9" id="KW-0807">Transducer</keyword>
<dbReference type="Gene3D" id="1.20.1070.10">
    <property type="entry name" value="Rhodopsin 7-helix transmembrane proteins"/>
    <property type="match status" value="1"/>
</dbReference>
<evidence type="ECO:0000256" key="2">
    <source>
        <dbReference type="ARBA" id="ARBA00022475"/>
    </source>
</evidence>
<dbReference type="PRINTS" id="PR00237">
    <property type="entry name" value="GPCRRHODOPSN"/>
</dbReference>
<dbReference type="InParanoid" id="A0A6J2VRT9"/>
<dbReference type="PANTHER" id="PTHR24233">
    <property type="entry name" value="P2Y PURINOCEPTOR-RELATED G-PROTEIN COUPLED RECEPTOR"/>
    <property type="match status" value="1"/>
</dbReference>
<sequence>MSSNTTLPQSSSQTDQVYTALYSVLFVVGLMLNSMAAWVFFNLQSRRKTFILYLRHMVAADLLMTLTFLPHILMDAHAGPWWLPAFVCRYSAVLFYVSMYASILFLCLLALDRYLKIVQPFGGSCGACLYSYSFTRLMSVLVWLSMAAMSLPNSILTNQEPRPETARNCTALKSEFGLQWHGVVAYINVGIFLVVLVILPSCYISIYRHIHRSNAQFIISGEGSKRQRHTQNILVVLVVFSVCFVPYHLWRIPFTLSQVEDNFSQWTEDILYHGKTATLFLSSCNVCLDPVIYFLMCASFRRKLVESLGLKNKLCLNRANSIKSTQVLRFREY</sequence>
<feature type="transmembrane region" description="Helical" evidence="10">
    <location>
        <begin position="93"/>
        <end position="115"/>
    </location>
</feature>
<proteinExistence type="inferred from homology"/>
<keyword evidence="4 10" id="KW-1133">Transmembrane helix</keyword>
<feature type="transmembrane region" description="Helical" evidence="10">
    <location>
        <begin position="20"/>
        <end position="41"/>
    </location>
</feature>
<dbReference type="Pfam" id="PF00001">
    <property type="entry name" value="7tm_1"/>
    <property type="match status" value="1"/>
</dbReference>